<keyword evidence="3" id="KW-1185">Reference proteome</keyword>
<protein>
    <submittedName>
        <fullName evidence="2">Uncharacterized protein</fullName>
    </submittedName>
</protein>
<dbReference type="InParanoid" id="A0A0V0QQ69"/>
<evidence type="ECO:0000313" key="3">
    <source>
        <dbReference type="Proteomes" id="UP000054937"/>
    </source>
</evidence>
<accession>A0A0V0QQ69</accession>
<name>A0A0V0QQ69_PSEPJ</name>
<dbReference type="EMBL" id="LDAU01000119">
    <property type="protein sequence ID" value="KRX04337.1"/>
    <property type="molecule type" value="Genomic_DNA"/>
</dbReference>
<sequence>MNKKLLIALLLLALVACEECEFQNKCPAKQKSTPVCGKEAPQQVAGNLWSQMLCAAESPWTLGGKFTYSLAFAGKITQIVTLENRDNYCSEPTGTGSNVFSTRCACKHGCLILGQWQVFFEMESHSEPLGDLEVLEEQYDLYHEDAEPQDY</sequence>
<evidence type="ECO:0000313" key="2">
    <source>
        <dbReference type="EMBL" id="KRX04337.1"/>
    </source>
</evidence>
<dbReference type="PROSITE" id="PS51257">
    <property type="entry name" value="PROKAR_LIPOPROTEIN"/>
    <property type="match status" value="1"/>
</dbReference>
<feature type="signal peptide" evidence="1">
    <location>
        <begin position="1"/>
        <end position="17"/>
    </location>
</feature>
<proteinExistence type="predicted"/>
<keyword evidence="1" id="KW-0732">Signal</keyword>
<dbReference type="Proteomes" id="UP000054937">
    <property type="component" value="Unassembled WGS sequence"/>
</dbReference>
<reference evidence="2 3" key="1">
    <citation type="journal article" date="2015" name="Sci. Rep.">
        <title>Genome of the facultative scuticociliatosis pathogen Pseudocohnilembus persalinus provides insight into its virulence through horizontal gene transfer.</title>
        <authorList>
            <person name="Xiong J."/>
            <person name="Wang G."/>
            <person name="Cheng J."/>
            <person name="Tian M."/>
            <person name="Pan X."/>
            <person name="Warren A."/>
            <person name="Jiang C."/>
            <person name="Yuan D."/>
            <person name="Miao W."/>
        </authorList>
    </citation>
    <scope>NUCLEOTIDE SEQUENCE [LARGE SCALE GENOMIC DNA]</scope>
    <source>
        <strain evidence="2">36N120E</strain>
    </source>
</reference>
<evidence type="ECO:0000256" key="1">
    <source>
        <dbReference type="SAM" id="SignalP"/>
    </source>
</evidence>
<gene>
    <name evidence="2" type="ORF">PPERSA_03577</name>
</gene>
<dbReference type="AlphaFoldDB" id="A0A0V0QQ69"/>
<organism evidence="2 3">
    <name type="scientific">Pseudocohnilembus persalinus</name>
    <name type="common">Ciliate</name>
    <dbReference type="NCBI Taxonomy" id="266149"/>
    <lineage>
        <taxon>Eukaryota</taxon>
        <taxon>Sar</taxon>
        <taxon>Alveolata</taxon>
        <taxon>Ciliophora</taxon>
        <taxon>Intramacronucleata</taxon>
        <taxon>Oligohymenophorea</taxon>
        <taxon>Scuticociliatia</taxon>
        <taxon>Philasterida</taxon>
        <taxon>Pseudocohnilembidae</taxon>
        <taxon>Pseudocohnilembus</taxon>
    </lineage>
</organism>
<comment type="caution">
    <text evidence="2">The sequence shown here is derived from an EMBL/GenBank/DDBJ whole genome shotgun (WGS) entry which is preliminary data.</text>
</comment>
<feature type="chain" id="PRO_5006867545" evidence="1">
    <location>
        <begin position="18"/>
        <end position="151"/>
    </location>
</feature>